<protein>
    <recommendedName>
        <fullName evidence="1">N-acetyltransferase domain-containing protein</fullName>
    </recommendedName>
</protein>
<sequence length="144" mass="16551">MNHAINNLTFKQADQYSLPLVKQFYKKNGMRAQAPKGDLIFIATHNNIIVAALRLHPVNHGYLLRSMCVAAAHRQQGIGSALLQHLQSTLNNIECYSFPFTHLVNFYRRAHFQLCETETTPQAIADKFNRYIRNGKKICLMKHQ</sequence>
<gene>
    <name evidence="2" type="ORF">MNBD_GAMMA08-3131</name>
</gene>
<dbReference type="Gene3D" id="3.40.630.30">
    <property type="match status" value="1"/>
</dbReference>
<evidence type="ECO:0000259" key="1">
    <source>
        <dbReference type="PROSITE" id="PS51186"/>
    </source>
</evidence>
<dbReference type="SUPFAM" id="SSF55729">
    <property type="entry name" value="Acyl-CoA N-acyltransferases (Nat)"/>
    <property type="match status" value="1"/>
</dbReference>
<dbReference type="PROSITE" id="PS51186">
    <property type="entry name" value="GNAT"/>
    <property type="match status" value="1"/>
</dbReference>
<dbReference type="Pfam" id="PF13508">
    <property type="entry name" value="Acetyltransf_7"/>
    <property type="match status" value="1"/>
</dbReference>
<dbReference type="GO" id="GO:0016747">
    <property type="term" value="F:acyltransferase activity, transferring groups other than amino-acyl groups"/>
    <property type="evidence" value="ECO:0007669"/>
    <property type="project" value="InterPro"/>
</dbReference>
<name>A0A3B0XHV3_9ZZZZ</name>
<dbReference type="EMBL" id="UOFH01000376">
    <property type="protein sequence ID" value="VAW67251.1"/>
    <property type="molecule type" value="Genomic_DNA"/>
</dbReference>
<proteinExistence type="predicted"/>
<dbReference type="CDD" id="cd04301">
    <property type="entry name" value="NAT_SF"/>
    <property type="match status" value="1"/>
</dbReference>
<dbReference type="InterPro" id="IPR016181">
    <property type="entry name" value="Acyl_CoA_acyltransferase"/>
</dbReference>
<dbReference type="InterPro" id="IPR000182">
    <property type="entry name" value="GNAT_dom"/>
</dbReference>
<organism evidence="2">
    <name type="scientific">hydrothermal vent metagenome</name>
    <dbReference type="NCBI Taxonomy" id="652676"/>
    <lineage>
        <taxon>unclassified sequences</taxon>
        <taxon>metagenomes</taxon>
        <taxon>ecological metagenomes</taxon>
    </lineage>
</organism>
<evidence type="ECO:0000313" key="2">
    <source>
        <dbReference type="EMBL" id="VAW67251.1"/>
    </source>
</evidence>
<feature type="domain" description="N-acetyltransferase" evidence="1">
    <location>
        <begin position="1"/>
        <end position="144"/>
    </location>
</feature>
<dbReference type="AlphaFoldDB" id="A0A3B0XHV3"/>
<accession>A0A3B0XHV3</accession>
<reference evidence="2" key="1">
    <citation type="submission" date="2018-06" db="EMBL/GenBank/DDBJ databases">
        <authorList>
            <person name="Zhirakovskaya E."/>
        </authorList>
    </citation>
    <scope>NUCLEOTIDE SEQUENCE</scope>
</reference>